<dbReference type="PANTHER" id="PTHR37953">
    <property type="entry name" value="UPF0127 PROTEIN MJ1496"/>
    <property type="match status" value="1"/>
</dbReference>
<dbReference type="AlphaFoldDB" id="A0AAJ5X5B5"/>
<dbReference type="InterPro" id="IPR003795">
    <property type="entry name" value="DUF192"/>
</dbReference>
<evidence type="ECO:0000313" key="2">
    <source>
        <dbReference type="EMBL" id="WEK45886.1"/>
    </source>
</evidence>
<dbReference type="Proteomes" id="UP001218362">
    <property type="component" value="Chromosome"/>
</dbReference>
<feature type="chain" id="PRO_5042564385" evidence="1">
    <location>
        <begin position="23"/>
        <end position="160"/>
    </location>
</feature>
<evidence type="ECO:0000256" key="1">
    <source>
        <dbReference type="SAM" id="SignalP"/>
    </source>
</evidence>
<proteinExistence type="predicted"/>
<dbReference type="KEGG" id="acob:P0Y56_12730"/>
<reference evidence="2" key="1">
    <citation type="submission" date="2023-03" db="EMBL/GenBank/DDBJ databases">
        <title>Andean soil-derived lignocellulolytic bacterial consortium as a source of novel taxa and putative plastic-active enzymes.</title>
        <authorList>
            <person name="Diaz-Garcia L."/>
            <person name="Chuvochina M."/>
            <person name="Feuerriegel G."/>
            <person name="Bunk B."/>
            <person name="Sproer C."/>
            <person name="Streit W.R."/>
            <person name="Rodriguez L.M."/>
            <person name="Overmann J."/>
            <person name="Jimenez D.J."/>
        </authorList>
    </citation>
    <scope>NUCLEOTIDE SEQUENCE</scope>
    <source>
        <strain evidence="2">MAG 26</strain>
    </source>
</reference>
<sequence>MKRQFLFIAAALLAACSPQQQAAAGNPVPAAEHHPESGLAVIPLTVTATDGAVHKFRVEIAATEAEQAKGLMFREAMGADEGMIFPRNPPDFASFWMHNTVIPLDIIFVGTDHRIINISANAKPYSENPRSSMGLAAAVLELNGGRAAQLGIGPGAKVDW</sequence>
<protein>
    <submittedName>
        <fullName evidence="2">DUF192 domain-containing protein</fullName>
    </submittedName>
</protein>
<dbReference type="Gene3D" id="2.60.120.1140">
    <property type="entry name" value="Protein of unknown function DUF192"/>
    <property type="match status" value="1"/>
</dbReference>
<accession>A0AAJ5X5B5</accession>
<feature type="signal peptide" evidence="1">
    <location>
        <begin position="1"/>
        <end position="22"/>
    </location>
</feature>
<name>A0AAJ5X5B5_9SPHN</name>
<dbReference type="InterPro" id="IPR038695">
    <property type="entry name" value="Saro_0823-like_sf"/>
</dbReference>
<dbReference type="PROSITE" id="PS51257">
    <property type="entry name" value="PROKAR_LIPOPROTEIN"/>
    <property type="match status" value="1"/>
</dbReference>
<gene>
    <name evidence="2" type="ORF">P0Y56_12730</name>
</gene>
<keyword evidence="1" id="KW-0732">Signal</keyword>
<dbReference type="Pfam" id="PF02643">
    <property type="entry name" value="DUF192"/>
    <property type="match status" value="1"/>
</dbReference>
<evidence type="ECO:0000313" key="3">
    <source>
        <dbReference type="Proteomes" id="UP001218362"/>
    </source>
</evidence>
<organism evidence="2 3">
    <name type="scientific">Candidatus Andeanibacterium colombiense</name>
    <dbReference type="NCBI Taxonomy" id="3121345"/>
    <lineage>
        <taxon>Bacteria</taxon>
        <taxon>Pseudomonadati</taxon>
        <taxon>Pseudomonadota</taxon>
        <taxon>Alphaproteobacteria</taxon>
        <taxon>Sphingomonadales</taxon>
        <taxon>Sphingomonadaceae</taxon>
        <taxon>Candidatus Andeanibacterium</taxon>
    </lineage>
</organism>
<dbReference type="EMBL" id="CP119316">
    <property type="protein sequence ID" value="WEK45886.1"/>
    <property type="molecule type" value="Genomic_DNA"/>
</dbReference>
<dbReference type="PANTHER" id="PTHR37953:SF1">
    <property type="entry name" value="UPF0127 PROTEIN MJ1496"/>
    <property type="match status" value="1"/>
</dbReference>